<protein>
    <submittedName>
        <fullName evidence="2">Molybdopterin synthase catalytic subunit</fullName>
    </submittedName>
</protein>
<dbReference type="GO" id="GO:0006777">
    <property type="term" value="P:Mo-molybdopterin cofactor biosynthetic process"/>
    <property type="evidence" value="ECO:0007669"/>
    <property type="project" value="InterPro"/>
</dbReference>
<dbReference type="InterPro" id="IPR036563">
    <property type="entry name" value="MoaE_sf"/>
</dbReference>
<keyword evidence="1" id="KW-1185">Reference proteome</keyword>
<dbReference type="CDD" id="cd00756">
    <property type="entry name" value="MoaE"/>
    <property type="match status" value="1"/>
</dbReference>
<proteinExistence type="predicted"/>
<reference evidence="2" key="1">
    <citation type="submission" date="2017-02" db="UniProtKB">
        <authorList>
            <consortium name="WormBaseParasite"/>
        </authorList>
    </citation>
    <scope>IDENTIFICATION</scope>
</reference>
<dbReference type="Proteomes" id="UP000050640">
    <property type="component" value="Unplaced"/>
</dbReference>
<dbReference type="SUPFAM" id="SSF52540">
    <property type="entry name" value="P-loop containing nucleoside triphosphate hydrolases"/>
    <property type="match status" value="1"/>
</dbReference>
<sequence>MKDFISWPRRCEMHSEPTNNGAYVLGIAGCSNSGKTTISKILSTALNNEGMQTVVLSQDAFYYPEEQLECVVSRQYPNIIFYNYDTIKALDTDKFLLSLHEAIVANDFVIVEGNMIMEIDSLRRLLHRSIFITLNHNLCEQRRRDREYNPPDLPGYVTEIVWPAYKNHLSNAYSLARHSSSIVFVDGNTQEFTSESKVKAMFSKLSKNLLLIQSNELKLSDAIKFVNKPKSGGISVFLGTTRDNFGDKEVVRLEFEVYNEMVYKELDRMCDKLRKSYPAIDRIVLIHKVGKVFVGEASVIMAVSAPHRHDAFRATERGIDYLKSRVPIWKKEVYSDDTYCWKGNS</sequence>
<dbReference type="Pfam" id="PF13238">
    <property type="entry name" value="AAA_18"/>
    <property type="match status" value="1"/>
</dbReference>
<dbReference type="STRING" id="1147741.A0A0R3RI62"/>
<dbReference type="Gene3D" id="3.40.50.300">
    <property type="entry name" value="P-loop containing nucleotide triphosphate hydrolases"/>
    <property type="match status" value="1"/>
</dbReference>
<evidence type="ECO:0000313" key="1">
    <source>
        <dbReference type="Proteomes" id="UP000050640"/>
    </source>
</evidence>
<dbReference type="Pfam" id="PF02391">
    <property type="entry name" value="MoaE"/>
    <property type="match status" value="1"/>
</dbReference>
<evidence type="ECO:0000313" key="2">
    <source>
        <dbReference type="WBParaSite" id="EEL_0000116901-mRNA-1"/>
    </source>
</evidence>
<dbReference type="AlphaFoldDB" id="A0A0R3RI62"/>
<dbReference type="SUPFAM" id="SSF54690">
    <property type="entry name" value="Molybdopterin synthase subunit MoaE"/>
    <property type="match status" value="1"/>
</dbReference>
<dbReference type="Gene3D" id="3.90.1170.40">
    <property type="entry name" value="Molybdopterin biosynthesis MoaE subunit"/>
    <property type="match status" value="1"/>
</dbReference>
<organism evidence="1 2">
    <name type="scientific">Elaeophora elaphi</name>
    <dbReference type="NCBI Taxonomy" id="1147741"/>
    <lineage>
        <taxon>Eukaryota</taxon>
        <taxon>Metazoa</taxon>
        <taxon>Ecdysozoa</taxon>
        <taxon>Nematoda</taxon>
        <taxon>Chromadorea</taxon>
        <taxon>Rhabditida</taxon>
        <taxon>Spirurina</taxon>
        <taxon>Spiruromorpha</taxon>
        <taxon>Filarioidea</taxon>
        <taxon>Onchocercidae</taxon>
        <taxon>Elaeophora</taxon>
    </lineage>
</organism>
<dbReference type="PROSITE" id="PS51257">
    <property type="entry name" value="PROKAR_LIPOPROTEIN"/>
    <property type="match status" value="1"/>
</dbReference>
<dbReference type="InterPro" id="IPR003448">
    <property type="entry name" value="Mopterin_biosynth_MoaE"/>
</dbReference>
<dbReference type="WBParaSite" id="EEL_0000116901-mRNA-1">
    <property type="protein sequence ID" value="EEL_0000116901-mRNA-1"/>
    <property type="gene ID" value="EEL_0000116901"/>
</dbReference>
<dbReference type="InterPro" id="IPR027417">
    <property type="entry name" value="P-loop_NTPase"/>
</dbReference>
<dbReference type="PANTHER" id="PTHR23404">
    <property type="entry name" value="MOLYBDOPTERIN SYNTHASE RELATED"/>
    <property type="match status" value="1"/>
</dbReference>
<accession>A0A0R3RI62</accession>
<name>A0A0R3RI62_9BILA</name>